<proteinExistence type="predicted"/>
<organism evidence="1">
    <name type="scientific">uncultured bacterium</name>
    <name type="common">gcode 4</name>
    <dbReference type="NCBI Taxonomy" id="1234023"/>
    <lineage>
        <taxon>Bacteria</taxon>
        <taxon>environmental samples</taxon>
    </lineage>
</organism>
<dbReference type="EMBL" id="AMFJ01028814">
    <property type="protein sequence ID" value="EKD44596.1"/>
    <property type="molecule type" value="Genomic_DNA"/>
</dbReference>
<sequence>MEWQNLAPAAYKNATSITDIVSISGFVKNSTESLLSLQDTNLEIDDETLRLLRWSKTINSIDELKRQLFEVGRIYGIQRFILYRKKDDTHAEILMNFSHWNDGEKVGDIVAMEGNPNLQTAFENKEFSQVPVPGIGI</sequence>
<reference evidence="1" key="1">
    <citation type="journal article" date="2012" name="Science">
        <title>Fermentation, hydrogen, and sulfur metabolism in multiple uncultivated bacterial phyla.</title>
        <authorList>
            <person name="Wrighton K.C."/>
            <person name="Thomas B.C."/>
            <person name="Sharon I."/>
            <person name="Miller C.S."/>
            <person name="Castelle C.J."/>
            <person name="VerBerkmoes N.C."/>
            <person name="Wilkins M.J."/>
            <person name="Hettich R.L."/>
            <person name="Lipton M.S."/>
            <person name="Williams K.H."/>
            <person name="Long P.E."/>
            <person name="Banfield J.F."/>
        </authorList>
    </citation>
    <scope>NUCLEOTIDE SEQUENCE [LARGE SCALE GENOMIC DNA]</scope>
</reference>
<gene>
    <name evidence="1" type="ORF">ACD_71C00083G0001</name>
</gene>
<accession>K1Z5W3</accession>
<name>K1Z5W3_9BACT</name>
<dbReference type="AlphaFoldDB" id="K1Z5W3"/>
<feature type="non-terminal residue" evidence="1">
    <location>
        <position position="137"/>
    </location>
</feature>
<protein>
    <submittedName>
        <fullName evidence="1">Uncharacterized protein</fullName>
    </submittedName>
</protein>
<comment type="caution">
    <text evidence="1">The sequence shown here is derived from an EMBL/GenBank/DDBJ whole genome shotgun (WGS) entry which is preliminary data.</text>
</comment>
<evidence type="ECO:0000313" key="1">
    <source>
        <dbReference type="EMBL" id="EKD44596.1"/>
    </source>
</evidence>